<dbReference type="GO" id="GO:0008270">
    <property type="term" value="F:zinc ion binding"/>
    <property type="evidence" value="ECO:0007669"/>
    <property type="project" value="UniProtKB-KW"/>
</dbReference>
<feature type="region of interest" description="Disordered" evidence="5">
    <location>
        <begin position="107"/>
        <end position="134"/>
    </location>
</feature>
<dbReference type="GO" id="GO:0003677">
    <property type="term" value="F:DNA binding"/>
    <property type="evidence" value="ECO:0007669"/>
    <property type="project" value="UniProtKB-KW"/>
</dbReference>
<dbReference type="Proteomes" id="UP000225706">
    <property type="component" value="Unassembled WGS sequence"/>
</dbReference>
<evidence type="ECO:0000313" key="8">
    <source>
        <dbReference type="Proteomes" id="UP000225706"/>
    </source>
</evidence>
<feature type="domain" description="CCHC-type" evidence="6">
    <location>
        <begin position="165"/>
        <end position="180"/>
    </location>
</feature>
<keyword evidence="2" id="KW-0064">Aspartyl protease</keyword>
<reference evidence="8" key="1">
    <citation type="journal article" date="2017" name="bioRxiv">
        <title>Comparative analysis of the genomes of Stylophora pistillata and Acropora digitifera provides evidence for extensive differences between species of corals.</title>
        <authorList>
            <person name="Voolstra C.R."/>
            <person name="Li Y."/>
            <person name="Liew Y.J."/>
            <person name="Baumgarten S."/>
            <person name="Zoccola D."/>
            <person name="Flot J.-F."/>
            <person name="Tambutte S."/>
            <person name="Allemand D."/>
            <person name="Aranda M."/>
        </authorList>
    </citation>
    <scope>NUCLEOTIDE SEQUENCE [LARGE SCALE GENOMIC DNA]</scope>
</reference>
<dbReference type="SUPFAM" id="SSF56672">
    <property type="entry name" value="DNA/RNA polymerases"/>
    <property type="match status" value="1"/>
</dbReference>
<dbReference type="PANTHER" id="PTHR37984">
    <property type="entry name" value="PROTEIN CBG26694"/>
    <property type="match status" value="1"/>
</dbReference>
<evidence type="ECO:0000256" key="5">
    <source>
        <dbReference type="SAM" id="MobiDB-lite"/>
    </source>
</evidence>
<keyword evidence="4" id="KW-0863">Zinc-finger</keyword>
<evidence type="ECO:0000259" key="6">
    <source>
        <dbReference type="PROSITE" id="PS50158"/>
    </source>
</evidence>
<organism evidence="7 8">
    <name type="scientific">Stylophora pistillata</name>
    <name type="common">Smooth cauliflower coral</name>
    <dbReference type="NCBI Taxonomy" id="50429"/>
    <lineage>
        <taxon>Eukaryota</taxon>
        <taxon>Metazoa</taxon>
        <taxon>Cnidaria</taxon>
        <taxon>Anthozoa</taxon>
        <taxon>Hexacorallia</taxon>
        <taxon>Scleractinia</taxon>
        <taxon>Astrocoeniina</taxon>
        <taxon>Pocilloporidae</taxon>
        <taxon>Stylophora</taxon>
    </lineage>
</organism>
<keyword evidence="4" id="KW-0862">Zinc</keyword>
<dbReference type="CDD" id="cd09274">
    <property type="entry name" value="RNase_HI_RT_Ty3"/>
    <property type="match status" value="1"/>
</dbReference>
<dbReference type="AlphaFoldDB" id="A0A2B4RU83"/>
<evidence type="ECO:0000256" key="3">
    <source>
        <dbReference type="ARBA" id="ARBA00023125"/>
    </source>
</evidence>
<gene>
    <name evidence="7" type="primary">pol</name>
    <name evidence="7" type="ORF">AWC38_SpisGene15449</name>
</gene>
<dbReference type="PANTHER" id="PTHR37984:SF8">
    <property type="entry name" value="CCHC-TYPE DOMAIN-CONTAINING PROTEIN"/>
    <property type="match status" value="1"/>
</dbReference>
<dbReference type="PROSITE" id="PS50158">
    <property type="entry name" value="ZF_CCHC"/>
    <property type="match status" value="1"/>
</dbReference>
<comment type="caution">
    <text evidence="7">The sequence shown here is derived from an EMBL/GenBank/DDBJ whole genome shotgun (WGS) entry which is preliminary data.</text>
</comment>
<evidence type="ECO:0000256" key="1">
    <source>
        <dbReference type="ARBA" id="ARBA00022670"/>
    </source>
</evidence>
<accession>A0A2B4RU83</accession>
<dbReference type="Pfam" id="PF17919">
    <property type="entry name" value="RT_RNaseH_2"/>
    <property type="match status" value="1"/>
</dbReference>
<dbReference type="STRING" id="50429.A0A2B4RU83"/>
<evidence type="ECO:0000256" key="4">
    <source>
        <dbReference type="PROSITE-ProRule" id="PRU00047"/>
    </source>
</evidence>
<sequence length="707" mass="79118">MQGEMSHLEHFFEEFLRTLHEATEGLNGQQCEPNPANSLLHRLRDFEITLGLISSRLASLGSSDQFLEDIDELTRALPCVRYRQAICPAKNYESSTDAKRLMRQVRGDQEQVNWTDKSSRLKGKNLQPLSDNQRKGSYQNECNYCGTRLSHPREKCLAVTFKYMCRNCGKEGHVARKCKRKPKNVNEVDKSGSASEQNVHHLFTLDVHSVSAVSLQKGKKFFAAIKLSTRKKTVCKQNTPIGYGFDSQYPCSGISLEGTVTLLHQSLHLLSGRPSSSDAVAPNREDESIAAVVAEKKPVVNGVSQSSVPYVPVPWGKLTKAIVLNVFKDVYTGLGSLGPPLHISMNPDVTPVQAHPHRSPVVKEPKEAEAIRDMEKQGILKKVTEPTAWISNSVYREKPDGSLRRKFGARRVSAKATRSTGGFKRYVNKADDILVFGSGETVEEAEKDFNMNLWNLMLRCKEVNLKLNPKKFQFKVKQVTWMGHLLSGTGISPHPDHVRAIVGMNPPQDVNGVQRFLVWWWSSQHDRAFKEAKHVIANATTLKFFDVNKPCVLQVDASDTGLGGALLQEGQPVAFTSSTFSATERSYAPGEKECLATKVARTKFYQYLYGKQDVVAHSDPQPLERIFTKQLSSAPKRLQCIMLQLQPIKFTVVYKKGKYMSLEDTLPRAALKHPAPSGTQEEVFQCSSKDTQEVFRAELKSLELDSP</sequence>
<dbReference type="InterPro" id="IPR050951">
    <property type="entry name" value="Retrovirus_Pol_polyprotein"/>
</dbReference>
<keyword evidence="3" id="KW-0238">DNA-binding</keyword>
<dbReference type="EMBL" id="LSMT01000330">
    <property type="protein sequence ID" value="PFX20110.1"/>
    <property type="molecule type" value="Genomic_DNA"/>
</dbReference>
<evidence type="ECO:0000313" key="7">
    <source>
        <dbReference type="EMBL" id="PFX20110.1"/>
    </source>
</evidence>
<keyword evidence="8" id="KW-1185">Reference proteome</keyword>
<evidence type="ECO:0000256" key="2">
    <source>
        <dbReference type="ARBA" id="ARBA00022750"/>
    </source>
</evidence>
<dbReference type="GO" id="GO:0006508">
    <property type="term" value="P:proteolysis"/>
    <property type="evidence" value="ECO:0007669"/>
    <property type="project" value="UniProtKB-KW"/>
</dbReference>
<dbReference type="Gene3D" id="3.30.70.270">
    <property type="match status" value="1"/>
</dbReference>
<keyword evidence="1" id="KW-0645">Protease</keyword>
<dbReference type="InterPro" id="IPR043502">
    <property type="entry name" value="DNA/RNA_pol_sf"/>
</dbReference>
<dbReference type="SMART" id="SM00343">
    <property type="entry name" value="ZnF_C2HC"/>
    <property type="match status" value="1"/>
</dbReference>
<dbReference type="InterPro" id="IPR001878">
    <property type="entry name" value="Znf_CCHC"/>
</dbReference>
<dbReference type="InterPro" id="IPR036875">
    <property type="entry name" value="Znf_CCHC_sf"/>
</dbReference>
<dbReference type="InterPro" id="IPR041577">
    <property type="entry name" value="RT_RNaseH_2"/>
</dbReference>
<protein>
    <submittedName>
        <fullName evidence="7">Retrovirus-related Pol polyprotein</fullName>
    </submittedName>
</protein>
<name>A0A2B4RU83_STYPI</name>
<dbReference type="InterPro" id="IPR043128">
    <property type="entry name" value="Rev_trsase/Diguanyl_cyclase"/>
</dbReference>
<proteinExistence type="predicted"/>
<keyword evidence="2" id="KW-0378">Hydrolase</keyword>
<dbReference type="SUPFAM" id="SSF57756">
    <property type="entry name" value="Retrovirus zinc finger-like domains"/>
    <property type="match status" value="1"/>
</dbReference>
<keyword evidence="4" id="KW-0479">Metal-binding</keyword>
<dbReference type="GO" id="GO:0004190">
    <property type="term" value="F:aspartic-type endopeptidase activity"/>
    <property type="evidence" value="ECO:0007669"/>
    <property type="project" value="UniProtKB-KW"/>
</dbReference>